<dbReference type="Pfam" id="PF08212">
    <property type="entry name" value="Lipocalin_2"/>
    <property type="match status" value="2"/>
</dbReference>
<keyword evidence="5" id="KW-0449">Lipoprotein</keyword>
<feature type="domain" description="Lipocalin/cytosolic fatty-acid binding" evidence="4">
    <location>
        <begin position="213"/>
        <end position="304"/>
    </location>
</feature>
<dbReference type="SUPFAM" id="SSF50814">
    <property type="entry name" value="Lipocalins"/>
    <property type="match status" value="2"/>
</dbReference>
<dbReference type="AlphaFoldDB" id="A0A482VAG1"/>
<gene>
    <name evidence="5" type="ORF">BDFB_010207</name>
</gene>
<dbReference type="PRINTS" id="PR01273">
    <property type="entry name" value="INVTBRTCOLOR"/>
</dbReference>
<dbReference type="PANTHER" id="PTHR10612:SF34">
    <property type="entry name" value="APOLIPOPROTEIN D"/>
    <property type="match status" value="1"/>
</dbReference>
<organism evidence="5 6">
    <name type="scientific">Asbolus verrucosus</name>
    <name type="common">Desert ironclad beetle</name>
    <dbReference type="NCBI Taxonomy" id="1661398"/>
    <lineage>
        <taxon>Eukaryota</taxon>
        <taxon>Metazoa</taxon>
        <taxon>Ecdysozoa</taxon>
        <taxon>Arthropoda</taxon>
        <taxon>Hexapoda</taxon>
        <taxon>Insecta</taxon>
        <taxon>Pterygota</taxon>
        <taxon>Neoptera</taxon>
        <taxon>Endopterygota</taxon>
        <taxon>Coleoptera</taxon>
        <taxon>Polyphaga</taxon>
        <taxon>Cucujiformia</taxon>
        <taxon>Tenebrionidae</taxon>
        <taxon>Pimeliinae</taxon>
        <taxon>Asbolus</taxon>
    </lineage>
</organism>
<dbReference type="EMBL" id="QDEB01120897">
    <property type="protein sequence ID" value="RZB40234.1"/>
    <property type="molecule type" value="Genomic_DNA"/>
</dbReference>
<evidence type="ECO:0000259" key="4">
    <source>
        <dbReference type="Pfam" id="PF08212"/>
    </source>
</evidence>
<feature type="region of interest" description="Disordered" evidence="2">
    <location>
        <begin position="335"/>
        <end position="354"/>
    </location>
</feature>
<sequence>MKSVYIILAICAITKAQIPNFGFCPDYLPMPDFDMERFLGKWYEAERYFQFSGVVTRCVMTDYAKAPSGKIYVSNEVTNRLTGVKRVIDGNLEVVGKDGAGKLNVKYSTTPIATETSLTVLDTDYDSYAVVWSCNGFGPVHAQSAWVMTRERLAPGSVLQRAYGILDKYKISRTFFVKTDQEGCAIAASDINAANGITATSTVAEATGVEQKQSKWYEAERYFSVFEFGGKCVTADYNYDNNGAVNIINQQISALTGIRSTIEGLGNNIGRSDEAKLSISFPSLPVNFDAPYWVLDTDYDNYSVVWSCSNFGIFSTRKKNVDLSLKCLDFDKVKDSHTENNGKSLRNPRQAFNK</sequence>
<evidence type="ECO:0000313" key="6">
    <source>
        <dbReference type="Proteomes" id="UP000292052"/>
    </source>
</evidence>
<comment type="caution">
    <text evidence="5">The sequence shown here is derived from an EMBL/GenBank/DDBJ whole genome shotgun (WGS) entry which is preliminary data.</text>
</comment>
<evidence type="ECO:0000256" key="1">
    <source>
        <dbReference type="ARBA" id="ARBA00023157"/>
    </source>
</evidence>
<dbReference type="GO" id="GO:0031409">
    <property type="term" value="F:pigment binding"/>
    <property type="evidence" value="ECO:0007669"/>
    <property type="project" value="InterPro"/>
</dbReference>
<feature type="chain" id="PRO_5019734232" evidence="3">
    <location>
        <begin position="17"/>
        <end position="354"/>
    </location>
</feature>
<dbReference type="InterPro" id="IPR012674">
    <property type="entry name" value="Calycin"/>
</dbReference>
<dbReference type="OrthoDB" id="565904at2759"/>
<name>A0A482VAG1_ASBVE</name>
<dbReference type="GO" id="GO:0006629">
    <property type="term" value="P:lipid metabolic process"/>
    <property type="evidence" value="ECO:0007669"/>
    <property type="project" value="TreeGrafter"/>
</dbReference>
<evidence type="ECO:0000256" key="3">
    <source>
        <dbReference type="SAM" id="SignalP"/>
    </source>
</evidence>
<dbReference type="GO" id="GO:0000302">
    <property type="term" value="P:response to reactive oxygen species"/>
    <property type="evidence" value="ECO:0007669"/>
    <property type="project" value="TreeGrafter"/>
</dbReference>
<dbReference type="GO" id="GO:0005737">
    <property type="term" value="C:cytoplasm"/>
    <property type="evidence" value="ECO:0007669"/>
    <property type="project" value="TreeGrafter"/>
</dbReference>
<reference evidence="5 6" key="1">
    <citation type="submission" date="2017-03" db="EMBL/GenBank/DDBJ databases">
        <title>Genome of the blue death feigning beetle - Asbolus verrucosus.</title>
        <authorList>
            <person name="Rider S.D."/>
        </authorList>
    </citation>
    <scope>NUCLEOTIDE SEQUENCE [LARGE SCALE GENOMIC DNA]</scope>
    <source>
        <strain evidence="5">Butters</strain>
        <tissue evidence="5">Head and leg muscle</tissue>
    </source>
</reference>
<keyword evidence="3" id="KW-0732">Signal</keyword>
<keyword evidence="1" id="KW-1015">Disulfide bond</keyword>
<protein>
    <submittedName>
        <fullName evidence="5">Apolipoprotein D-like</fullName>
    </submittedName>
</protein>
<dbReference type="Gene3D" id="2.40.128.20">
    <property type="match status" value="2"/>
</dbReference>
<feature type="signal peptide" evidence="3">
    <location>
        <begin position="1"/>
        <end position="16"/>
    </location>
</feature>
<evidence type="ECO:0000256" key="2">
    <source>
        <dbReference type="SAM" id="MobiDB-lite"/>
    </source>
</evidence>
<evidence type="ECO:0000313" key="5">
    <source>
        <dbReference type="EMBL" id="RZB40234.1"/>
    </source>
</evidence>
<dbReference type="FunFam" id="2.40.128.20:FF:000026">
    <property type="entry name" value="Apolipoprotein D-like Protein"/>
    <property type="match status" value="1"/>
</dbReference>
<dbReference type="Proteomes" id="UP000292052">
    <property type="component" value="Unassembled WGS sequence"/>
</dbReference>
<keyword evidence="6" id="KW-1185">Reference proteome</keyword>
<dbReference type="InterPro" id="IPR000566">
    <property type="entry name" value="Lipocln_cytosolic_FA-bd_dom"/>
</dbReference>
<dbReference type="InterPro" id="IPR003057">
    <property type="entry name" value="Invtbrt_color"/>
</dbReference>
<feature type="domain" description="Lipocalin/cytosolic fatty-acid binding" evidence="4">
    <location>
        <begin position="33"/>
        <end position="151"/>
    </location>
</feature>
<accession>A0A482VAG1</accession>
<proteinExistence type="predicted"/>
<dbReference type="PANTHER" id="PTHR10612">
    <property type="entry name" value="APOLIPOPROTEIN D"/>
    <property type="match status" value="1"/>
</dbReference>